<dbReference type="PANTHER" id="PTHR42940:SF2">
    <property type="entry name" value="DEHYDROGENASE FAMILY OXIDOREDUCTASE, PUTATIVE (JCVI)-RELATED"/>
    <property type="match status" value="1"/>
</dbReference>
<dbReference type="InterPro" id="IPR020843">
    <property type="entry name" value="ER"/>
</dbReference>
<dbReference type="SUPFAM" id="SSF51735">
    <property type="entry name" value="NAD(P)-binding Rossmann-fold domains"/>
    <property type="match status" value="1"/>
</dbReference>
<evidence type="ECO:0000256" key="4">
    <source>
        <dbReference type="ARBA" id="ARBA00022833"/>
    </source>
</evidence>
<proteinExistence type="inferred from homology"/>
<keyword evidence="3 6" id="KW-0479">Metal-binding</keyword>
<evidence type="ECO:0000313" key="8">
    <source>
        <dbReference type="EMBL" id="CAK7216203.1"/>
    </source>
</evidence>
<evidence type="ECO:0000256" key="3">
    <source>
        <dbReference type="ARBA" id="ARBA00022723"/>
    </source>
</evidence>
<dbReference type="InterPro" id="IPR013149">
    <property type="entry name" value="ADH-like_C"/>
</dbReference>
<dbReference type="InterPro" id="IPR013154">
    <property type="entry name" value="ADH-like_N"/>
</dbReference>
<dbReference type="CDD" id="cd08297">
    <property type="entry name" value="CAD3"/>
    <property type="match status" value="1"/>
</dbReference>
<keyword evidence="9" id="KW-1185">Reference proteome</keyword>
<comment type="caution">
    <text evidence="8">The sequence shown here is derived from an EMBL/GenBank/DDBJ whole genome shotgun (WGS) entry which is preliminary data.</text>
</comment>
<comment type="cofactor">
    <cofactor evidence="1 6">
        <name>Zn(2+)</name>
        <dbReference type="ChEBI" id="CHEBI:29105"/>
    </cofactor>
</comment>
<evidence type="ECO:0000256" key="6">
    <source>
        <dbReference type="RuleBase" id="RU361277"/>
    </source>
</evidence>
<evidence type="ECO:0000259" key="7">
    <source>
        <dbReference type="SMART" id="SM00829"/>
    </source>
</evidence>
<accession>A0ABP0B9L1</accession>
<keyword evidence="4 6" id="KW-0862">Zinc</keyword>
<dbReference type="Gene3D" id="3.40.50.720">
    <property type="entry name" value="NAD(P)-binding Rossmann-like Domain"/>
    <property type="match status" value="1"/>
</dbReference>
<name>A0ABP0B9L1_9PEZI</name>
<comment type="similarity">
    <text evidence="2 6">Belongs to the zinc-containing alcohol dehydrogenase family.</text>
</comment>
<evidence type="ECO:0000256" key="2">
    <source>
        <dbReference type="ARBA" id="ARBA00008072"/>
    </source>
</evidence>
<dbReference type="SUPFAM" id="SSF50129">
    <property type="entry name" value="GroES-like"/>
    <property type="match status" value="1"/>
</dbReference>
<gene>
    <name evidence="8" type="ORF">SEUCBS140593_002796</name>
</gene>
<evidence type="ECO:0000313" key="9">
    <source>
        <dbReference type="Proteomes" id="UP001642482"/>
    </source>
</evidence>
<dbReference type="Pfam" id="PF00107">
    <property type="entry name" value="ADH_zinc_N"/>
    <property type="match status" value="1"/>
</dbReference>
<feature type="domain" description="Enoyl reductase (ER)" evidence="7">
    <location>
        <begin position="20"/>
        <end position="358"/>
    </location>
</feature>
<organism evidence="8 9">
    <name type="scientific">Sporothrix eucalyptigena</name>
    <dbReference type="NCBI Taxonomy" id="1812306"/>
    <lineage>
        <taxon>Eukaryota</taxon>
        <taxon>Fungi</taxon>
        <taxon>Dikarya</taxon>
        <taxon>Ascomycota</taxon>
        <taxon>Pezizomycotina</taxon>
        <taxon>Sordariomycetes</taxon>
        <taxon>Sordariomycetidae</taxon>
        <taxon>Ophiostomatales</taxon>
        <taxon>Ophiostomataceae</taxon>
        <taxon>Sporothrix</taxon>
    </lineage>
</organism>
<dbReference type="InterPro" id="IPR002328">
    <property type="entry name" value="ADH_Zn_CS"/>
</dbReference>
<dbReference type="Proteomes" id="UP001642482">
    <property type="component" value="Unassembled WGS sequence"/>
</dbReference>
<dbReference type="Pfam" id="PF08240">
    <property type="entry name" value="ADH_N"/>
    <property type="match status" value="1"/>
</dbReference>
<dbReference type="InterPro" id="IPR011032">
    <property type="entry name" value="GroES-like_sf"/>
</dbReference>
<dbReference type="PANTHER" id="PTHR42940">
    <property type="entry name" value="ALCOHOL DEHYDROGENASE 1-RELATED"/>
    <property type="match status" value="1"/>
</dbReference>
<dbReference type="PROSITE" id="PS00059">
    <property type="entry name" value="ADH_ZINC"/>
    <property type="match status" value="1"/>
</dbReference>
<keyword evidence="5" id="KW-0560">Oxidoreductase</keyword>
<protein>
    <recommendedName>
        <fullName evidence="7">Enoyl reductase (ER) domain-containing protein</fullName>
    </recommendedName>
</protein>
<evidence type="ECO:0000256" key="1">
    <source>
        <dbReference type="ARBA" id="ARBA00001947"/>
    </source>
</evidence>
<dbReference type="EMBL" id="CAWUHD010000019">
    <property type="protein sequence ID" value="CAK7216203.1"/>
    <property type="molecule type" value="Genomic_DNA"/>
</dbReference>
<reference evidence="8 9" key="1">
    <citation type="submission" date="2024-01" db="EMBL/GenBank/DDBJ databases">
        <authorList>
            <person name="Allen C."/>
            <person name="Tagirdzhanova G."/>
        </authorList>
    </citation>
    <scope>NUCLEOTIDE SEQUENCE [LARGE SCALE GENOMIC DNA]</scope>
</reference>
<dbReference type="InterPro" id="IPR036291">
    <property type="entry name" value="NAD(P)-bd_dom_sf"/>
</dbReference>
<dbReference type="SMART" id="SM00829">
    <property type="entry name" value="PKS_ER"/>
    <property type="match status" value="1"/>
</dbReference>
<evidence type="ECO:0000256" key="5">
    <source>
        <dbReference type="ARBA" id="ARBA00023002"/>
    </source>
</evidence>
<dbReference type="Gene3D" id="3.90.180.10">
    <property type="entry name" value="Medium-chain alcohol dehydrogenases, catalytic domain"/>
    <property type="match status" value="1"/>
</dbReference>
<sequence>MVTITTIPTTQTAIWVDQPGESALITLRDDVPVPTPKENDILVKIECSGLCHSDVYNMMGHHPMDVHIPGHEGVGVIVQMGSRASQVGNLRLGQRVGIKWIHETCGQCPACQRNNTVCPRQHNSGRDRDGTLQQYLTVPASHATPIPDGISSEVAAPLLCEHADDMVAGLTMYSAVGKCRTQNGDWIVIQGGGGGLGHLGVQIAVQKGLKVIAIDGEDKRNFCMGLGASAFFSFADPDLEQKIKSLAEDFGAHAVVCSPGSEAAYNQGIKLLRPGGTLVCVGLPSNGSYTMPLRPIDMVNRGLHVIGSAVGTEAEMQELLKLASTGAIVPQIEVMPLSQYAEAIEAVKTSKASGKIVLKMP</sequence>